<dbReference type="InterPro" id="IPR011600">
    <property type="entry name" value="Pept_C14_caspase"/>
</dbReference>
<dbReference type="PRINTS" id="PR00376">
    <property type="entry name" value="IL1BCENZYME"/>
</dbReference>
<dbReference type="SUPFAM" id="SSF52129">
    <property type="entry name" value="Caspase-like"/>
    <property type="match status" value="1"/>
</dbReference>
<dbReference type="InterPro" id="IPR001309">
    <property type="entry name" value="Pept_C14_p20"/>
</dbReference>
<dbReference type="PANTHER" id="PTHR22576">
    <property type="entry name" value="MUCOSA ASSOCIATED LYMPHOID TISSUE LYMPHOMA TRANSLOCATION PROTEIN 1/PARACASPASE"/>
    <property type="match status" value="1"/>
</dbReference>
<proteinExistence type="inferred from homology"/>
<feature type="domain" description="Caspase family p10" evidence="3">
    <location>
        <begin position="212"/>
        <end position="294"/>
    </location>
</feature>
<dbReference type="GO" id="GO:0004197">
    <property type="term" value="F:cysteine-type endopeptidase activity"/>
    <property type="evidence" value="ECO:0007669"/>
    <property type="project" value="InterPro"/>
</dbReference>
<evidence type="ECO:0000259" key="3">
    <source>
        <dbReference type="PROSITE" id="PS50207"/>
    </source>
</evidence>
<dbReference type="GeneID" id="108908304"/>
<name>V5GMN8_ANOGL</name>
<dbReference type="Gene3D" id="3.40.50.1460">
    <property type="match status" value="1"/>
</dbReference>
<evidence type="ECO:0000313" key="5">
    <source>
        <dbReference type="EMBL" id="JAB65364.1"/>
    </source>
</evidence>
<dbReference type="GO" id="GO:0006508">
    <property type="term" value="P:proteolysis"/>
    <property type="evidence" value="ECO:0007669"/>
    <property type="project" value="InterPro"/>
</dbReference>
<evidence type="ECO:0000256" key="2">
    <source>
        <dbReference type="RuleBase" id="RU003971"/>
    </source>
</evidence>
<protein>
    <submittedName>
        <fullName evidence="5">Caspase-3</fullName>
    </submittedName>
</protein>
<dbReference type="Pfam" id="PF00656">
    <property type="entry name" value="Peptidase_C14"/>
    <property type="match status" value="1"/>
</dbReference>
<dbReference type="SMART" id="SM00115">
    <property type="entry name" value="CASc"/>
    <property type="match status" value="1"/>
</dbReference>
<dbReference type="PROSITE" id="PS50208">
    <property type="entry name" value="CASPASE_P20"/>
    <property type="match status" value="1"/>
</dbReference>
<dbReference type="KEGG" id="agb:108908304"/>
<dbReference type="EMBL" id="GALX01003102">
    <property type="protein sequence ID" value="JAB65364.1"/>
    <property type="molecule type" value="Transcribed_RNA"/>
</dbReference>
<dbReference type="PANTHER" id="PTHR22576:SF41">
    <property type="entry name" value="CASPASE 14, APOPTOSIS-RELATED CYSTEINE PEPTIDASE"/>
    <property type="match status" value="1"/>
</dbReference>
<feature type="domain" description="Caspase family p20" evidence="4">
    <location>
        <begin position="58"/>
        <end position="182"/>
    </location>
</feature>
<dbReference type="InterPro" id="IPR029030">
    <property type="entry name" value="Caspase-like_dom_sf"/>
</dbReference>
<accession>V5GMN8</accession>
<dbReference type="AlphaFoldDB" id="V5GMN8"/>
<organism evidence="5">
    <name type="scientific">Anoplophora glabripennis</name>
    <name type="common">Asian longhorn beetle</name>
    <name type="synonym">Anoplophora nobilis</name>
    <dbReference type="NCBI Taxonomy" id="217634"/>
    <lineage>
        <taxon>Eukaryota</taxon>
        <taxon>Metazoa</taxon>
        <taxon>Ecdysozoa</taxon>
        <taxon>Arthropoda</taxon>
        <taxon>Hexapoda</taxon>
        <taxon>Insecta</taxon>
        <taxon>Pterygota</taxon>
        <taxon>Neoptera</taxon>
        <taxon>Endopterygota</taxon>
        <taxon>Coleoptera</taxon>
        <taxon>Polyphaga</taxon>
        <taxon>Cucujiformia</taxon>
        <taxon>Chrysomeloidea</taxon>
        <taxon>Cerambycidae</taxon>
        <taxon>Lamiinae</taxon>
        <taxon>Lamiini</taxon>
        <taxon>Anoplophora</taxon>
    </lineage>
</organism>
<dbReference type="InterPro" id="IPR002138">
    <property type="entry name" value="Pept_C14_p10"/>
</dbReference>
<dbReference type="InterPro" id="IPR052039">
    <property type="entry name" value="Caspase-related_regulators"/>
</dbReference>
<dbReference type="InterPro" id="IPR015917">
    <property type="entry name" value="Pept_C14A"/>
</dbReference>
<sequence length="327" mass="37591">MSLEIDANVNVSPPSQSSTPLAVNEDVFDFAGLDEVEKFVERKHFLTDTFEYPRNGSDPGFVLIFNQENFENERDRVGTRRDVNEITECLQRQGFNIGKSNIIHNASPEEIKAKLKQVSEDENLKDCNSLIIFFLTHGKEKDKLLTYNSSLTTNDIWKNFINCRYLENKPKMFVFQACKGGSFSTTRKTFITNEPSEIVPSDTFSQTYLGPDMLIVYSTIEGNVSYRNSLTGTWFIQELCKNITGYGKRDDVFSIITRTTKCVCGNYFYHESGVNKKQMPVCMSTLSKKFYLNRNKDRALVLMSRNYYDDVLKHVKEIKESVDTLLT</sequence>
<reference evidence="5" key="1">
    <citation type="submission" date="2013-07" db="EMBL/GenBank/DDBJ databases">
        <title>Midgut Transcriptome Profiling of Anoplphora glabripennis, a Lignocellulose Degrading, Wood-Boring Cerambycid.</title>
        <authorList>
            <person name="Scully E.D."/>
            <person name="Hoover K."/>
            <person name="Carlson J.E."/>
            <person name="Tien M."/>
            <person name="Geib S.M."/>
        </authorList>
    </citation>
    <scope>NUCLEOTIDE SEQUENCE</scope>
</reference>
<comment type="similarity">
    <text evidence="1 2">Belongs to the peptidase C14A family.</text>
</comment>
<evidence type="ECO:0000256" key="1">
    <source>
        <dbReference type="ARBA" id="ARBA00010134"/>
    </source>
</evidence>
<evidence type="ECO:0000259" key="4">
    <source>
        <dbReference type="PROSITE" id="PS50208"/>
    </source>
</evidence>
<dbReference type="PROSITE" id="PS50207">
    <property type="entry name" value="CASPASE_P10"/>
    <property type="match status" value="1"/>
</dbReference>
<dbReference type="OrthoDB" id="6114029at2759"/>
<gene>
    <name evidence="5" type="primary">CASP3</name>
</gene>